<dbReference type="RefSeq" id="WP_345646308.1">
    <property type="nucleotide sequence ID" value="NZ_BAABEP010000016.1"/>
</dbReference>
<feature type="domain" description="N-acetyltransferase" evidence="5">
    <location>
        <begin position="3"/>
        <end position="154"/>
    </location>
</feature>
<dbReference type="Gene3D" id="3.40.630.30">
    <property type="match status" value="2"/>
</dbReference>
<dbReference type="EMBL" id="BAABEP010000016">
    <property type="protein sequence ID" value="GAA3729234.1"/>
    <property type="molecule type" value="Genomic_DNA"/>
</dbReference>
<comment type="similarity">
    <text evidence="1 4">Belongs to the acetyltransferase Eis family.</text>
</comment>
<dbReference type="NCBIfam" id="NF002367">
    <property type="entry name" value="PRK01346.1-4"/>
    <property type="match status" value="1"/>
</dbReference>
<evidence type="ECO:0000313" key="7">
    <source>
        <dbReference type="Proteomes" id="UP001499884"/>
    </source>
</evidence>
<dbReference type="Proteomes" id="UP001499884">
    <property type="component" value="Unassembled WGS sequence"/>
</dbReference>
<feature type="binding site" evidence="4">
    <location>
        <begin position="91"/>
        <end position="96"/>
    </location>
    <ligand>
        <name>acetyl-CoA</name>
        <dbReference type="ChEBI" id="CHEBI:57288"/>
    </ligand>
</feature>
<feature type="active site" description="Proton acceptor; via carboxylate" evidence="4">
    <location>
        <position position="415"/>
    </location>
</feature>
<protein>
    <submittedName>
        <fullName evidence="6">GNAT family N-acetyltransferase</fullName>
    </submittedName>
</protein>
<keyword evidence="2 4" id="KW-0808">Transferase</keyword>
<evidence type="ECO:0000256" key="1">
    <source>
        <dbReference type="ARBA" id="ARBA00009213"/>
    </source>
</evidence>
<dbReference type="InterPro" id="IPR022902">
    <property type="entry name" value="NAcTrfase_Eis"/>
</dbReference>
<sequence>MSVEVRTVTEAEFADWQRAVHTGFLNTDPVPPEVVEARLALADLSRTQGAFDGDRCVATYRSFPQELTVPGGAVVEADAISGVTVTASHRGRGLLRQMITGDLAAARERGEVLANLVAAEHRIYGRFGFGRATRTASWTVDVPRTGLDPRRWAPHEEGARIDLVDGAEVRKHGPEFHDRWRVLQPGAIGLDERWWRVNTGAEPSDGGPYTEPFHAVYRSAAGVVEGQATYTVDGKWSDAKQPANSVTVGRLSATSAAVERALWRFLCSLDWVVEVRTGRRAPDDLLPYYLPDPRAAQVTGVADYLWVRILDTVRALEARTYGVPGALVLDVRDGAGLAGGRYRLDASPEGAVCVPTSQGADLTLGVDALASLYLGDETPTRLALLGAVVEERVGALARAEALFHTPRRPWCPDMF</sequence>
<dbReference type="InterPro" id="IPR041380">
    <property type="entry name" value="Acetyltransf_17"/>
</dbReference>
<proteinExistence type="inferred from homology"/>
<feature type="binding site" evidence="4">
    <location>
        <begin position="83"/>
        <end position="85"/>
    </location>
    <ligand>
        <name>acetyl-CoA</name>
        <dbReference type="ChEBI" id="CHEBI:57288"/>
    </ligand>
</feature>
<comment type="caution">
    <text evidence="4">Lacks conserved residue(s) required for the propagation of feature annotation.</text>
</comment>
<evidence type="ECO:0000256" key="2">
    <source>
        <dbReference type="ARBA" id="ARBA00022679"/>
    </source>
</evidence>
<reference evidence="7" key="1">
    <citation type="journal article" date="2019" name="Int. J. Syst. Evol. Microbiol.">
        <title>The Global Catalogue of Microorganisms (GCM) 10K type strain sequencing project: providing services to taxonomists for standard genome sequencing and annotation.</title>
        <authorList>
            <consortium name="The Broad Institute Genomics Platform"/>
            <consortium name="The Broad Institute Genome Sequencing Center for Infectious Disease"/>
            <person name="Wu L."/>
            <person name="Ma J."/>
        </authorList>
    </citation>
    <scope>NUCLEOTIDE SEQUENCE [LARGE SCALE GENOMIC DNA]</scope>
    <source>
        <strain evidence="7">JCM 30846</strain>
    </source>
</reference>
<dbReference type="Gene3D" id="3.30.1050.10">
    <property type="entry name" value="SCP2 sterol-binding domain"/>
    <property type="match status" value="1"/>
</dbReference>
<evidence type="ECO:0000259" key="5">
    <source>
        <dbReference type="PROSITE" id="PS51186"/>
    </source>
</evidence>
<dbReference type="PANTHER" id="PTHR37817:SF1">
    <property type="entry name" value="N-ACETYLTRANSFERASE EIS"/>
    <property type="match status" value="1"/>
</dbReference>
<gene>
    <name evidence="6" type="ORF">GCM10023082_28810</name>
</gene>
<name>A0ABP7F312_9ACTN</name>
<keyword evidence="3 4" id="KW-0012">Acyltransferase</keyword>
<comment type="caution">
    <text evidence="6">The sequence shown here is derived from an EMBL/GenBank/DDBJ whole genome shotgun (WGS) entry which is preliminary data.</text>
</comment>
<dbReference type="InterPro" id="IPR025559">
    <property type="entry name" value="Eis_dom"/>
</dbReference>
<evidence type="ECO:0000256" key="4">
    <source>
        <dbReference type="HAMAP-Rule" id="MF_01812"/>
    </source>
</evidence>
<dbReference type="PANTHER" id="PTHR37817">
    <property type="entry name" value="N-ACETYLTRANSFERASE EIS"/>
    <property type="match status" value="1"/>
</dbReference>
<dbReference type="Pfam" id="PF13530">
    <property type="entry name" value="SCP2_2"/>
    <property type="match status" value="1"/>
</dbReference>
<dbReference type="SUPFAM" id="SSF55718">
    <property type="entry name" value="SCP-like"/>
    <property type="match status" value="1"/>
</dbReference>
<organism evidence="6 7">
    <name type="scientific">Streptomyces tremellae</name>
    <dbReference type="NCBI Taxonomy" id="1124239"/>
    <lineage>
        <taxon>Bacteria</taxon>
        <taxon>Bacillati</taxon>
        <taxon>Actinomycetota</taxon>
        <taxon>Actinomycetes</taxon>
        <taxon>Kitasatosporales</taxon>
        <taxon>Streptomycetaceae</taxon>
        <taxon>Streptomyces</taxon>
    </lineage>
</organism>
<dbReference type="SUPFAM" id="SSF55729">
    <property type="entry name" value="Acyl-CoA N-acyltransferases (Nat)"/>
    <property type="match status" value="1"/>
</dbReference>
<dbReference type="InterPro" id="IPR036527">
    <property type="entry name" value="SCP2_sterol-bd_dom_sf"/>
</dbReference>
<feature type="active site" description="Proton donor" evidence="4">
    <location>
        <position position="124"/>
    </location>
</feature>
<evidence type="ECO:0000256" key="3">
    <source>
        <dbReference type="ARBA" id="ARBA00023315"/>
    </source>
</evidence>
<dbReference type="InterPro" id="IPR000182">
    <property type="entry name" value="GNAT_dom"/>
</dbReference>
<accession>A0ABP7F312</accession>
<dbReference type="PROSITE" id="PS51186">
    <property type="entry name" value="GNAT"/>
    <property type="match status" value="1"/>
</dbReference>
<dbReference type="Pfam" id="PF17668">
    <property type="entry name" value="Acetyltransf_17"/>
    <property type="match status" value="1"/>
</dbReference>
<dbReference type="HAMAP" id="MF_01812">
    <property type="entry name" value="Eis"/>
    <property type="match status" value="1"/>
</dbReference>
<comment type="subunit">
    <text evidence="4">Homohexamer; trimer of dimers.</text>
</comment>
<dbReference type="InterPro" id="IPR016181">
    <property type="entry name" value="Acyl_CoA_acyltransferase"/>
</dbReference>
<evidence type="ECO:0000313" key="6">
    <source>
        <dbReference type="EMBL" id="GAA3729234.1"/>
    </source>
</evidence>
<dbReference type="Pfam" id="PF13527">
    <property type="entry name" value="Acetyltransf_9"/>
    <property type="match status" value="1"/>
</dbReference>
<keyword evidence="7" id="KW-1185">Reference proteome</keyword>
<dbReference type="InterPro" id="IPR051554">
    <property type="entry name" value="Acetyltransferase_Eis"/>
</dbReference>